<accession>A0A7M4EC74</accession>
<dbReference type="PANTHER" id="PTHR23095">
    <property type="entry name" value="PARANEOPLASTIC ANTIGEN"/>
    <property type="match status" value="1"/>
</dbReference>
<reference evidence="4" key="2">
    <citation type="submission" date="2025-09" db="UniProtKB">
        <authorList>
            <consortium name="Ensembl"/>
        </authorList>
    </citation>
    <scope>IDENTIFICATION</scope>
</reference>
<proteinExistence type="predicted"/>
<evidence type="ECO:0000256" key="1">
    <source>
        <dbReference type="SAM" id="MobiDB-lite"/>
    </source>
</evidence>
<dbReference type="Ensembl" id="ENSCPRT00005008959.1">
    <property type="protein sequence ID" value="ENSCPRP00005007640.1"/>
    <property type="gene ID" value="ENSCPRG00005005429.1"/>
</dbReference>
<dbReference type="Pfam" id="PF20846">
    <property type="entry name" value="PNMA_N"/>
    <property type="match status" value="1"/>
</dbReference>
<evidence type="ECO:0000313" key="5">
    <source>
        <dbReference type="Proteomes" id="UP000594220"/>
    </source>
</evidence>
<organism evidence="4 5">
    <name type="scientific">Crocodylus porosus</name>
    <name type="common">Saltwater crocodile</name>
    <name type="synonym">Estuarine crocodile</name>
    <dbReference type="NCBI Taxonomy" id="8502"/>
    <lineage>
        <taxon>Eukaryota</taxon>
        <taxon>Metazoa</taxon>
        <taxon>Chordata</taxon>
        <taxon>Craniata</taxon>
        <taxon>Vertebrata</taxon>
        <taxon>Euteleostomi</taxon>
        <taxon>Archelosauria</taxon>
        <taxon>Archosauria</taxon>
        <taxon>Crocodylia</taxon>
        <taxon>Longirostres</taxon>
        <taxon>Crocodylidae</taxon>
        <taxon>Crocodylus</taxon>
    </lineage>
</organism>
<dbReference type="InterPro" id="IPR048270">
    <property type="entry name" value="PNMA_C"/>
</dbReference>
<reference evidence="4" key="1">
    <citation type="submission" date="2025-08" db="UniProtKB">
        <authorList>
            <consortium name="Ensembl"/>
        </authorList>
    </citation>
    <scope>IDENTIFICATION</scope>
</reference>
<keyword evidence="5" id="KW-1185">Reference proteome</keyword>
<dbReference type="GO" id="GO:0003676">
    <property type="term" value="F:nucleic acid binding"/>
    <property type="evidence" value="ECO:0007669"/>
    <property type="project" value="InterPro"/>
</dbReference>
<dbReference type="InterPro" id="IPR048271">
    <property type="entry name" value="PNMA_N"/>
</dbReference>
<feature type="domain" description="Paraneoplastic antigen Ma-like N-terminal" evidence="3">
    <location>
        <begin position="1"/>
        <end position="92"/>
    </location>
</feature>
<dbReference type="PANTHER" id="PTHR23095:SF17">
    <property type="entry name" value="PARANEOPLASTIC ANTIGEN MA1"/>
    <property type="match status" value="1"/>
</dbReference>
<dbReference type="AlphaFoldDB" id="A0A7M4EC74"/>
<evidence type="ECO:0000313" key="4">
    <source>
        <dbReference type="Ensembl" id="ENSCPRP00005007640.1"/>
    </source>
</evidence>
<dbReference type="Gene3D" id="3.30.420.10">
    <property type="entry name" value="Ribonuclease H-like superfamily/Ribonuclease H"/>
    <property type="match status" value="1"/>
</dbReference>
<evidence type="ECO:0000259" key="2">
    <source>
        <dbReference type="Pfam" id="PF14893"/>
    </source>
</evidence>
<dbReference type="InterPro" id="IPR036397">
    <property type="entry name" value="RNaseH_sf"/>
</dbReference>
<feature type="region of interest" description="Disordered" evidence="1">
    <location>
        <begin position="96"/>
        <end position="124"/>
    </location>
</feature>
<dbReference type="OMA" id="HAFRRTE"/>
<dbReference type="Pfam" id="PF14893">
    <property type="entry name" value="PNMA"/>
    <property type="match status" value="1"/>
</dbReference>
<dbReference type="InterPro" id="IPR012337">
    <property type="entry name" value="RNaseH-like_sf"/>
</dbReference>
<feature type="domain" description="Paraneoplastic antigen Ma-like C-terminal" evidence="2">
    <location>
        <begin position="152"/>
        <end position="252"/>
    </location>
</feature>
<dbReference type="SUPFAM" id="SSF53098">
    <property type="entry name" value="Ribonuclease H-like"/>
    <property type="match status" value="1"/>
</dbReference>
<sequence length="327" mass="36396">MAMAELLQWCTELQVSPGRVIVITNIPKDLPAEAIQDLLRGSSQCLRLCQVHGVCPDERGDHQMAVCELTTAVDALHIPWMLEVTDEEVWTVTLVDRGPVSRPDSGGESAETPSRGAEDQMHPERAKALGKALKEALQPSPESVAYKRLHIFSGKDPLPPGEETFEVWHSHVTETLLLESLRDPAFEAVRMIKQENSNISVLQCLELLSSVFGKSAQTEALFLEFNKTYQQKGETASAYILWLASRSHRPLPQGDPQPERFNQNLLNMLGTLRNEQKDHWSQHLAFLVHVYNATRNDATGASPYSTHVWKGTSATDRSLLWGCQGPG</sequence>
<dbReference type="InterPro" id="IPR026523">
    <property type="entry name" value="PNMA"/>
</dbReference>
<dbReference type="GeneTree" id="ENSGT01030000234522"/>
<evidence type="ECO:0000259" key="3">
    <source>
        <dbReference type="Pfam" id="PF20846"/>
    </source>
</evidence>
<dbReference type="Proteomes" id="UP000594220">
    <property type="component" value="Unplaced"/>
</dbReference>
<name>A0A7M4EC74_CROPO</name>
<protein>
    <submittedName>
        <fullName evidence="4">Uncharacterized protein</fullName>
    </submittedName>
</protein>